<dbReference type="InterPro" id="IPR050411">
    <property type="entry name" value="AlphaKG_dependent_hydroxylases"/>
</dbReference>
<dbReference type="GO" id="GO:0045329">
    <property type="term" value="P:carnitine biosynthetic process"/>
    <property type="evidence" value="ECO:0007669"/>
    <property type="project" value="UniProtKB-UniPathway"/>
</dbReference>
<dbReference type="VEuPathDB" id="FungiDB:CPAG_09150"/>
<dbReference type="SUPFAM" id="SSF51197">
    <property type="entry name" value="Clavaminate synthase-like"/>
    <property type="match status" value="1"/>
</dbReference>
<comment type="similarity">
    <text evidence="4">Belongs to the gamma-BBH/TMLD family.</text>
</comment>
<protein>
    <recommendedName>
        <fullName evidence="16">Trimethyllysine dioxygenase</fullName>
        <ecNumber evidence="5">1.14.11.8</ecNumber>
    </recommendedName>
    <alternativeName>
        <fullName evidence="12">Epsilon-trimethyllysine 2-oxoglutarate dioxygenase</fullName>
    </alternativeName>
    <alternativeName>
        <fullName evidence="11">TML hydroxylase</fullName>
    </alternativeName>
    <alternativeName>
        <fullName evidence="13">TML-alpha-ketoglutarate dioxygenase</fullName>
    </alternativeName>
</protein>
<comment type="cofactor">
    <cofactor evidence="2">
        <name>L-ascorbate</name>
        <dbReference type="ChEBI" id="CHEBI:38290"/>
    </cofactor>
</comment>
<evidence type="ECO:0000256" key="16">
    <source>
        <dbReference type="ARBA" id="ARBA00071191"/>
    </source>
</evidence>
<dbReference type="GO" id="GO:0005506">
    <property type="term" value="F:iron ion binding"/>
    <property type="evidence" value="ECO:0007669"/>
    <property type="project" value="InterPro"/>
</dbReference>
<evidence type="ECO:0000259" key="19">
    <source>
        <dbReference type="Pfam" id="PF06155"/>
    </source>
</evidence>
<evidence type="ECO:0000256" key="13">
    <source>
        <dbReference type="ARBA" id="ARBA00032283"/>
    </source>
</evidence>
<dbReference type="InterPro" id="IPR010376">
    <property type="entry name" value="GBBH-like_N"/>
</dbReference>
<evidence type="ECO:0000256" key="12">
    <source>
        <dbReference type="ARBA" id="ARBA00031778"/>
    </source>
</evidence>
<evidence type="ECO:0000256" key="17">
    <source>
        <dbReference type="SAM" id="MobiDB-lite"/>
    </source>
</evidence>
<keyword evidence="9" id="KW-0560">Oxidoreductase</keyword>
<evidence type="ECO:0000313" key="20">
    <source>
        <dbReference type="EMBL" id="KMM72859.1"/>
    </source>
</evidence>
<dbReference type="GO" id="GO:0005739">
    <property type="term" value="C:mitochondrion"/>
    <property type="evidence" value="ECO:0007669"/>
    <property type="project" value="TreeGrafter"/>
</dbReference>
<sequence>MYIGVMLKPVLRNIGCATMRFQAFRSFSVACRAMTAQESITPRSPNGAPDLPPSSQQHPTKDIPPLAPNLWKEAKKSFAESIPIAMGDLGTTYWAPFWLRENCRCVKCIHPETKQRLVHTHSIPFDIRPASFRLVEGQHLEIQWPDGHSSTYTWPWLQLHCQHKPGAGPTFRPFEHASGSLSQLPKVDYDRIMKSEDGVKAWTQKIHQYGFCFVKGCPVDPEATKKLLERIAFIRPTHYGGFWDFTSDLAMKDMAYTTQGLGVHTDNAYFTDPSGLQMFHLLSHTDGDGGESTLVDGFEAARTLWSENPDAYAVLSNPIFSHHASGNEHVHIMPAKTHETFSHRQPTGELYQIRWNDEDRGANFTGSQDSLLAWYVAAREWSQMLKRPKLLLKFKLEPGMPLIFDNWRMLHGRTAFTGARRMCGGYINRDDFISRYELLNKGRSALLDRI</sequence>
<feature type="domain" description="Gamma-butyrobetaine hydroxylase-like N-terminal" evidence="19">
    <location>
        <begin position="90"/>
        <end position="157"/>
    </location>
</feature>
<keyword evidence="6" id="KW-0479">Metal-binding</keyword>
<dbReference type="Gene3D" id="3.30.2020.30">
    <property type="match status" value="1"/>
</dbReference>
<accession>A0A0J6FUN2</accession>
<dbReference type="InterPro" id="IPR042098">
    <property type="entry name" value="TauD-like_sf"/>
</dbReference>
<organism evidence="20 21">
    <name type="scientific">Coccidioides posadasii RMSCC 3488</name>
    <dbReference type="NCBI Taxonomy" id="454284"/>
    <lineage>
        <taxon>Eukaryota</taxon>
        <taxon>Fungi</taxon>
        <taxon>Dikarya</taxon>
        <taxon>Ascomycota</taxon>
        <taxon>Pezizomycotina</taxon>
        <taxon>Eurotiomycetes</taxon>
        <taxon>Eurotiomycetidae</taxon>
        <taxon>Onygenales</taxon>
        <taxon>Onygenaceae</taxon>
        <taxon>Coccidioides</taxon>
    </lineage>
</organism>
<dbReference type="InterPro" id="IPR012776">
    <property type="entry name" value="Trimethyllysine_dOase"/>
</dbReference>
<evidence type="ECO:0000256" key="11">
    <source>
        <dbReference type="ARBA" id="ARBA00030363"/>
    </source>
</evidence>
<dbReference type="CDD" id="cd00250">
    <property type="entry name" value="CAS_like"/>
    <property type="match status" value="1"/>
</dbReference>
<dbReference type="InterPro" id="IPR038492">
    <property type="entry name" value="GBBH-like_N_sf"/>
</dbReference>
<evidence type="ECO:0000256" key="3">
    <source>
        <dbReference type="ARBA" id="ARBA00005022"/>
    </source>
</evidence>
<dbReference type="EMBL" id="DS268114">
    <property type="protein sequence ID" value="KMM72859.1"/>
    <property type="molecule type" value="Genomic_DNA"/>
</dbReference>
<evidence type="ECO:0000256" key="10">
    <source>
        <dbReference type="ARBA" id="ARBA00023004"/>
    </source>
</evidence>
<reference evidence="21" key="2">
    <citation type="journal article" date="2009" name="Genome Res.">
        <title>Comparative genomic analyses of the human fungal pathogens Coccidioides and their relatives.</title>
        <authorList>
            <person name="Sharpton T.J."/>
            <person name="Stajich J.E."/>
            <person name="Rounsley S.D."/>
            <person name="Gardner M.J."/>
            <person name="Wortman J.R."/>
            <person name="Jordar V.S."/>
            <person name="Maiti R."/>
            <person name="Kodira C.D."/>
            <person name="Neafsey D.E."/>
            <person name="Zeng Q."/>
            <person name="Hung C.-Y."/>
            <person name="McMahan C."/>
            <person name="Muszewska A."/>
            <person name="Grynberg M."/>
            <person name="Mandel M.A."/>
            <person name="Kellner E.M."/>
            <person name="Barker B.M."/>
            <person name="Galgiani J.N."/>
            <person name="Orbach M.J."/>
            <person name="Kirkland T.N."/>
            <person name="Cole G.T."/>
            <person name="Henn M.R."/>
            <person name="Birren B.W."/>
            <person name="Taylor J.W."/>
        </authorList>
    </citation>
    <scope>NUCLEOTIDE SEQUENCE [LARGE SCALE GENOMIC DNA]</scope>
    <source>
        <strain evidence="21">RMSCC 3488</strain>
    </source>
</reference>
<dbReference type="Pfam" id="PF02668">
    <property type="entry name" value="TauD"/>
    <property type="match status" value="1"/>
</dbReference>
<evidence type="ECO:0000256" key="14">
    <source>
        <dbReference type="ARBA" id="ARBA00046008"/>
    </source>
</evidence>
<name>A0A0J6FUN2_COCPO</name>
<dbReference type="PANTHER" id="PTHR10696:SF51">
    <property type="entry name" value="TRIMETHYLLYSINE DIOXYGENASE, MITOCHONDRIAL"/>
    <property type="match status" value="1"/>
</dbReference>
<dbReference type="FunFam" id="3.30.2020.30:FF:000002">
    <property type="entry name" value="Putative gamma-butyrobetaine dioxygenase"/>
    <property type="match status" value="1"/>
</dbReference>
<evidence type="ECO:0000259" key="18">
    <source>
        <dbReference type="Pfam" id="PF02668"/>
    </source>
</evidence>
<keyword evidence="8 20" id="KW-0223">Dioxygenase</keyword>
<evidence type="ECO:0000256" key="15">
    <source>
        <dbReference type="ARBA" id="ARBA00049334"/>
    </source>
</evidence>
<feature type="domain" description="TauD/TfdA-like" evidence="18">
    <location>
        <begin position="184"/>
        <end position="426"/>
    </location>
</feature>
<dbReference type="OrthoDB" id="408743at2759"/>
<evidence type="ECO:0000256" key="2">
    <source>
        <dbReference type="ARBA" id="ARBA00001961"/>
    </source>
</evidence>
<evidence type="ECO:0000256" key="5">
    <source>
        <dbReference type="ARBA" id="ARBA00012267"/>
    </source>
</evidence>
<dbReference type="Gene3D" id="3.60.130.10">
    <property type="entry name" value="Clavaminate synthase-like"/>
    <property type="match status" value="1"/>
</dbReference>
<evidence type="ECO:0000256" key="9">
    <source>
        <dbReference type="ARBA" id="ARBA00023002"/>
    </source>
</evidence>
<comment type="cofactor">
    <cofactor evidence="1">
        <name>Fe(2+)</name>
        <dbReference type="ChEBI" id="CHEBI:29033"/>
    </cofactor>
</comment>
<dbReference type="UniPathway" id="UPA00118"/>
<keyword evidence="10" id="KW-0408">Iron</keyword>
<dbReference type="NCBIfam" id="TIGR02410">
    <property type="entry name" value="carnitine_TMLD"/>
    <property type="match status" value="1"/>
</dbReference>
<evidence type="ECO:0000256" key="8">
    <source>
        <dbReference type="ARBA" id="ARBA00022964"/>
    </source>
</evidence>
<evidence type="ECO:0000256" key="4">
    <source>
        <dbReference type="ARBA" id="ARBA00008654"/>
    </source>
</evidence>
<dbReference type="FunFam" id="3.60.130.10:FF:000001">
    <property type="entry name" value="Trimethyllysine dioxygenase, mitochondrial"/>
    <property type="match status" value="1"/>
</dbReference>
<comment type="pathway">
    <text evidence="3">Amine and polyamine biosynthesis; carnitine biosynthesis.</text>
</comment>
<dbReference type="EC" id="1.14.11.8" evidence="5"/>
<comment type="function">
    <text evidence="14">Converts trimethyllysine (TML) into hydroxytrimethyllysine (HTML).</text>
</comment>
<evidence type="ECO:0000313" key="21">
    <source>
        <dbReference type="Proteomes" id="UP000054567"/>
    </source>
</evidence>
<evidence type="ECO:0000256" key="7">
    <source>
        <dbReference type="ARBA" id="ARBA00022873"/>
    </source>
</evidence>
<feature type="region of interest" description="Disordered" evidence="17">
    <location>
        <begin position="39"/>
        <end position="64"/>
    </location>
</feature>
<dbReference type="AlphaFoldDB" id="A0A0J6FUN2"/>
<proteinExistence type="inferred from homology"/>
<dbReference type="Proteomes" id="UP000054567">
    <property type="component" value="Unassembled WGS sequence"/>
</dbReference>
<keyword evidence="7" id="KW-0124">Carnitine biosynthesis</keyword>
<dbReference type="GO" id="GO:0050353">
    <property type="term" value="F:trimethyllysine dioxygenase activity"/>
    <property type="evidence" value="ECO:0007669"/>
    <property type="project" value="UniProtKB-EC"/>
</dbReference>
<gene>
    <name evidence="20" type="ORF">CPAG_09150</name>
</gene>
<reference evidence="21" key="3">
    <citation type="journal article" date="2010" name="Genome Res.">
        <title>Population genomic sequencing of Coccidioides fungi reveals recent hybridization and transposon control.</title>
        <authorList>
            <person name="Neafsey D.E."/>
            <person name="Barker B.M."/>
            <person name="Sharpton T.J."/>
            <person name="Stajich J.E."/>
            <person name="Park D.J."/>
            <person name="Whiston E."/>
            <person name="Hung C.-Y."/>
            <person name="McMahan C."/>
            <person name="White J."/>
            <person name="Sykes S."/>
            <person name="Heiman D."/>
            <person name="Young S."/>
            <person name="Zeng Q."/>
            <person name="Abouelleil A."/>
            <person name="Aftuck L."/>
            <person name="Bessette D."/>
            <person name="Brown A."/>
            <person name="FitzGerald M."/>
            <person name="Lui A."/>
            <person name="Macdonald J.P."/>
            <person name="Priest M."/>
            <person name="Orbach M.J."/>
            <person name="Galgiani J.N."/>
            <person name="Kirkland T.N."/>
            <person name="Cole G.T."/>
            <person name="Birren B.W."/>
            <person name="Henn M.R."/>
            <person name="Taylor J.W."/>
            <person name="Rounsley S.D."/>
        </authorList>
    </citation>
    <scope>NUCLEOTIDE SEQUENCE [LARGE SCALE GENOMIC DNA]</scope>
    <source>
        <strain evidence="21">RMSCC 3488</strain>
    </source>
</reference>
<dbReference type="InterPro" id="IPR003819">
    <property type="entry name" value="TauD/TfdA-like"/>
</dbReference>
<dbReference type="PANTHER" id="PTHR10696">
    <property type="entry name" value="GAMMA-BUTYROBETAINE HYDROXYLASE-RELATED"/>
    <property type="match status" value="1"/>
</dbReference>
<dbReference type="Pfam" id="PF06155">
    <property type="entry name" value="GBBH-like_N"/>
    <property type="match status" value="1"/>
</dbReference>
<evidence type="ECO:0000256" key="6">
    <source>
        <dbReference type="ARBA" id="ARBA00022723"/>
    </source>
</evidence>
<comment type="catalytic activity">
    <reaction evidence="15">
        <text>N(6),N(6),N(6)-trimethyl-L-lysine + 2-oxoglutarate + O2 = (3S)-3-hydroxy-N(6),N(6),N(6)-trimethyl-L-lysine + succinate + CO2</text>
        <dbReference type="Rhea" id="RHEA:14181"/>
        <dbReference type="ChEBI" id="CHEBI:15379"/>
        <dbReference type="ChEBI" id="CHEBI:16526"/>
        <dbReference type="ChEBI" id="CHEBI:16810"/>
        <dbReference type="ChEBI" id="CHEBI:30031"/>
        <dbReference type="ChEBI" id="CHEBI:58100"/>
        <dbReference type="ChEBI" id="CHEBI:141499"/>
        <dbReference type="EC" id="1.14.11.8"/>
    </reaction>
</comment>
<evidence type="ECO:0000256" key="1">
    <source>
        <dbReference type="ARBA" id="ARBA00001954"/>
    </source>
</evidence>
<reference evidence="20 21" key="1">
    <citation type="submission" date="2007-06" db="EMBL/GenBank/DDBJ databases">
        <title>The Genome Sequence of Coccidioides posadasii RMSCC_3488.</title>
        <authorList>
            <consortium name="Coccidioides Genome Resources Consortium"/>
            <consortium name="The Broad Institute Genome Sequencing Platform"/>
            <person name="Henn M.R."/>
            <person name="Sykes S."/>
            <person name="Young S."/>
            <person name="Jaffe D."/>
            <person name="Berlin A."/>
            <person name="Alvarez P."/>
            <person name="Butler J."/>
            <person name="Gnerre S."/>
            <person name="Grabherr M."/>
            <person name="Mauceli E."/>
            <person name="Brockman W."/>
            <person name="Kodira C."/>
            <person name="Alvarado L."/>
            <person name="Zeng Q."/>
            <person name="Crawford M."/>
            <person name="Antoine C."/>
            <person name="Devon K."/>
            <person name="Galgiani J."/>
            <person name="Orsborn K."/>
            <person name="Lewis M.L."/>
            <person name="Nusbaum C."/>
            <person name="Galagan J."/>
            <person name="Birren B."/>
        </authorList>
    </citation>
    <scope>NUCLEOTIDE SEQUENCE [LARGE SCALE GENOMIC DNA]</scope>
    <source>
        <strain evidence="20 21">RMSCC 3488</strain>
    </source>
</reference>